<dbReference type="eggNOG" id="COG1070">
    <property type="taxonomic scope" value="Bacteria"/>
</dbReference>
<dbReference type="GO" id="GO:0016773">
    <property type="term" value="F:phosphotransferase activity, alcohol group as acceptor"/>
    <property type="evidence" value="ECO:0007669"/>
    <property type="project" value="InterPro"/>
</dbReference>
<dbReference type="InterPro" id="IPR000577">
    <property type="entry name" value="Carb_kinase_FGGY"/>
</dbReference>
<evidence type="ECO:0000313" key="7">
    <source>
        <dbReference type="EMBL" id="KRL24196.1"/>
    </source>
</evidence>
<accession>A0A0R1P167</accession>
<dbReference type="PROSITE" id="PS00445">
    <property type="entry name" value="FGGY_KINASES_2"/>
    <property type="match status" value="1"/>
</dbReference>
<comment type="similarity">
    <text evidence="1 4">Belongs to the FGGY kinase family.</text>
</comment>
<dbReference type="CDD" id="cd07770">
    <property type="entry name" value="ASKHA_NBD_FGGY_GntK"/>
    <property type="match status" value="1"/>
</dbReference>
<dbReference type="PANTHER" id="PTHR43095:SF2">
    <property type="entry name" value="GLUCONOKINASE"/>
    <property type="match status" value="1"/>
</dbReference>
<evidence type="ECO:0000259" key="6">
    <source>
        <dbReference type="Pfam" id="PF02782"/>
    </source>
</evidence>
<dbReference type="GO" id="GO:0005975">
    <property type="term" value="P:carbohydrate metabolic process"/>
    <property type="evidence" value="ECO:0007669"/>
    <property type="project" value="InterPro"/>
</dbReference>
<evidence type="ECO:0000256" key="2">
    <source>
        <dbReference type="ARBA" id="ARBA00022679"/>
    </source>
</evidence>
<evidence type="ECO:0000259" key="5">
    <source>
        <dbReference type="Pfam" id="PF00370"/>
    </source>
</evidence>
<feature type="domain" description="Carbohydrate kinase FGGY N-terminal" evidence="5">
    <location>
        <begin position="3"/>
        <end position="244"/>
    </location>
</feature>
<dbReference type="STRING" id="1423748.FC37_GL000544"/>
<dbReference type="PATRIC" id="fig|1423748.3.peg.573"/>
<evidence type="ECO:0000256" key="1">
    <source>
        <dbReference type="ARBA" id="ARBA00009156"/>
    </source>
</evidence>
<sequence>MKYIIGIDIGTTATKGVLYDLDGQTIMIVSQSYPLIQKELGQAEEDPQVIFNAVQKIIFKLAKEVQGKIAAISWSSQMHSLIGLGKNNQVLTNSITWADNRCITVVEEAKETDLAQKIYQKTGMPLHPMAPIYKLIWLKQSNPDLFHLVQKWIGIKEYIIYRLTGKIVTDTTMAAGTGMLNLKTLDWDQDLLKAAEIDAAKLPSLADPATVVGEICAKYVHKLGISADAKIVLGASDGYLSTIGVNVVDKNHFALNVGTSGAVRTIVKRAQIDQDARYFCYPASKRQFLLGGPVNNGGIVLDWARRTLLDEKATVEDFLQLAKNAPVGSKGLIFLPYLGGERAPIWDAKARGSFVGLTRQHTKSEMAQAVIEGIIFNLYDAATGLIESTKKPAAINATGGFMQSDFIRQMCADIFDVPIVTMKEQQSGTLAAMFLARQVLGLNKKIDEIGQFVENDKVYYPHKKEAAIYQKMVPLYREIENDLATSYQKLSSFQKMYFKN</sequence>
<dbReference type="Pfam" id="PF02782">
    <property type="entry name" value="FGGY_C"/>
    <property type="match status" value="1"/>
</dbReference>
<dbReference type="PANTHER" id="PTHR43095">
    <property type="entry name" value="SUGAR KINASE"/>
    <property type="match status" value="1"/>
</dbReference>
<name>A0A0R1P167_9LACO</name>
<comment type="caution">
    <text evidence="7">The sequence shown here is derived from an EMBL/GenBank/DDBJ whole genome shotgun (WGS) entry which is preliminary data.</text>
</comment>
<proteinExistence type="inferred from homology"/>
<organism evidence="7 8">
    <name type="scientific">Lactobacillus gallinarum DSM 10532 = JCM 2011</name>
    <dbReference type="NCBI Taxonomy" id="1423748"/>
    <lineage>
        <taxon>Bacteria</taxon>
        <taxon>Bacillati</taxon>
        <taxon>Bacillota</taxon>
        <taxon>Bacilli</taxon>
        <taxon>Lactobacillales</taxon>
        <taxon>Lactobacillaceae</taxon>
        <taxon>Lactobacillus</taxon>
    </lineage>
</organism>
<dbReference type="GO" id="GO:0016301">
    <property type="term" value="F:kinase activity"/>
    <property type="evidence" value="ECO:0007669"/>
    <property type="project" value="UniProtKB-KW"/>
</dbReference>
<feature type="domain" description="Carbohydrate kinase FGGY C-terminal" evidence="6">
    <location>
        <begin position="255"/>
        <end position="436"/>
    </location>
</feature>
<evidence type="ECO:0000256" key="3">
    <source>
        <dbReference type="ARBA" id="ARBA00022777"/>
    </source>
</evidence>
<dbReference type="InterPro" id="IPR018483">
    <property type="entry name" value="Carb_kinase_FGGY_CS"/>
</dbReference>
<reference evidence="7 8" key="1">
    <citation type="journal article" date="2015" name="Genome Announc.">
        <title>Expanding the biotechnology potential of lactobacilli through comparative genomics of 213 strains and associated genera.</title>
        <authorList>
            <person name="Sun Z."/>
            <person name="Harris H.M."/>
            <person name="McCann A."/>
            <person name="Guo C."/>
            <person name="Argimon S."/>
            <person name="Zhang W."/>
            <person name="Yang X."/>
            <person name="Jeffery I.B."/>
            <person name="Cooney J.C."/>
            <person name="Kagawa T.F."/>
            <person name="Liu W."/>
            <person name="Song Y."/>
            <person name="Salvetti E."/>
            <person name="Wrobel A."/>
            <person name="Rasinkangas P."/>
            <person name="Parkhill J."/>
            <person name="Rea M.C."/>
            <person name="O'Sullivan O."/>
            <person name="Ritari J."/>
            <person name="Douillard F.P."/>
            <person name="Paul Ross R."/>
            <person name="Yang R."/>
            <person name="Briner A.E."/>
            <person name="Felis G.E."/>
            <person name="de Vos W.M."/>
            <person name="Barrangou R."/>
            <person name="Klaenhammer T.R."/>
            <person name="Caufield P.W."/>
            <person name="Cui Y."/>
            <person name="Zhang H."/>
            <person name="O'Toole P.W."/>
        </authorList>
    </citation>
    <scope>NUCLEOTIDE SEQUENCE [LARGE SCALE GENOMIC DNA]</scope>
    <source>
        <strain evidence="7 8">DSM 10532</strain>
    </source>
</reference>
<dbReference type="InterPro" id="IPR043129">
    <property type="entry name" value="ATPase_NBD"/>
</dbReference>
<dbReference type="OrthoDB" id="9805576at2"/>
<dbReference type="RefSeq" id="WP_025005231.1">
    <property type="nucleotide sequence ID" value="NZ_AZEL01000011.1"/>
</dbReference>
<dbReference type="PIRSF" id="PIRSF000538">
    <property type="entry name" value="GlpK"/>
    <property type="match status" value="1"/>
</dbReference>
<gene>
    <name evidence="7" type="ORF">FC37_GL000544</name>
</gene>
<keyword evidence="2 4" id="KW-0808">Transferase</keyword>
<protein>
    <submittedName>
        <fullName evidence="7">Gluconate kinase</fullName>
    </submittedName>
</protein>
<dbReference type="Gene3D" id="3.30.420.40">
    <property type="match status" value="2"/>
</dbReference>
<dbReference type="Proteomes" id="UP000051311">
    <property type="component" value="Unassembled WGS sequence"/>
</dbReference>
<dbReference type="EMBL" id="AZEL01000011">
    <property type="protein sequence ID" value="KRL24196.1"/>
    <property type="molecule type" value="Genomic_DNA"/>
</dbReference>
<dbReference type="InterPro" id="IPR018484">
    <property type="entry name" value="FGGY_N"/>
</dbReference>
<evidence type="ECO:0000256" key="4">
    <source>
        <dbReference type="RuleBase" id="RU003733"/>
    </source>
</evidence>
<evidence type="ECO:0000313" key="8">
    <source>
        <dbReference type="Proteomes" id="UP000051311"/>
    </source>
</evidence>
<dbReference type="Pfam" id="PF00370">
    <property type="entry name" value="FGGY_N"/>
    <property type="match status" value="1"/>
</dbReference>
<keyword evidence="3 4" id="KW-0418">Kinase</keyword>
<dbReference type="InterPro" id="IPR050406">
    <property type="entry name" value="FGGY_Carb_Kinase"/>
</dbReference>
<dbReference type="InterPro" id="IPR018485">
    <property type="entry name" value="FGGY_C"/>
</dbReference>
<dbReference type="SUPFAM" id="SSF53067">
    <property type="entry name" value="Actin-like ATPase domain"/>
    <property type="match status" value="2"/>
</dbReference>
<dbReference type="AlphaFoldDB" id="A0A0R1P167"/>